<dbReference type="OrthoDB" id="9803913at2"/>
<reference evidence="12 13" key="1">
    <citation type="submission" date="2018-11" db="EMBL/GenBank/DDBJ databases">
        <title>Aerococcus sp. SJQ22, whole genome shotgun sequence.</title>
        <authorList>
            <person name="Sun L."/>
            <person name="Gao X."/>
            <person name="Chen W."/>
            <person name="Huang K."/>
        </authorList>
    </citation>
    <scope>NUCLEOTIDE SEQUENCE [LARGE SCALE GENOMIC DNA]</scope>
    <source>
        <strain evidence="12 13">SJQ22</strain>
    </source>
</reference>
<dbReference type="InterPro" id="IPR006054">
    <property type="entry name" value="DnaQ"/>
</dbReference>
<dbReference type="Gene3D" id="3.30.420.10">
    <property type="entry name" value="Ribonuclease H-like superfamily/Ribonuclease H"/>
    <property type="match status" value="1"/>
</dbReference>
<dbReference type="Gene3D" id="3.40.50.300">
    <property type="entry name" value="P-loop containing nucleotide triphosphate hydrolases"/>
    <property type="match status" value="2"/>
</dbReference>
<dbReference type="InterPro" id="IPR012337">
    <property type="entry name" value="RNaseH-like_sf"/>
</dbReference>
<dbReference type="GO" id="GO:0004386">
    <property type="term" value="F:helicase activity"/>
    <property type="evidence" value="ECO:0007669"/>
    <property type="project" value="InterPro"/>
</dbReference>
<organism evidence="12 13">
    <name type="scientific">Aerococcus agrisoli</name>
    <dbReference type="NCBI Taxonomy" id="2487350"/>
    <lineage>
        <taxon>Bacteria</taxon>
        <taxon>Bacillati</taxon>
        <taxon>Bacillota</taxon>
        <taxon>Bacilli</taxon>
        <taxon>Lactobacillales</taxon>
        <taxon>Aerococcaceae</taxon>
        <taxon>Aerococcus</taxon>
    </lineage>
</organism>
<dbReference type="Proteomes" id="UP000273977">
    <property type="component" value="Unassembled WGS sequence"/>
</dbReference>
<dbReference type="GO" id="GO:0003677">
    <property type="term" value="F:DNA binding"/>
    <property type="evidence" value="ECO:0007669"/>
    <property type="project" value="InterPro"/>
</dbReference>
<dbReference type="GO" id="GO:0005829">
    <property type="term" value="C:cytosol"/>
    <property type="evidence" value="ECO:0007669"/>
    <property type="project" value="TreeGrafter"/>
</dbReference>
<keyword evidence="8" id="KW-0067">ATP-binding</keyword>
<evidence type="ECO:0000256" key="10">
    <source>
        <dbReference type="ARBA" id="ARBA00070925"/>
    </source>
</evidence>
<feature type="domain" description="Helicase ATP-binding" evidence="11">
    <location>
        <begin position="253"/>
        <end position="548"/>
    </location>
</feature>
<keyword evidence="2" id="KW-0548">Nucleotidyltransferase</keyword>
<evidence type="ECO:0000256" key="7">
    <source>
        <dbReference type="ARBA" id="ARBA00022839"/>
    </source>
</evidence>
<dbReference type="InterPro" id="IPR036397">
    <property type="entry name" value="RNaseH_sf"/>
</dbReference>
<dbReference type="InterPro" id="IPR013520">
    <property type="entry name" value="Ribonucl_H"/>
</dbReference>
<dbReference type="GO" id="GO:0003887">
    <property type="term" value="F:DNA-directed DNA polymerase activity"/>
    <property type="evidence" value="ECO:0007669"/>
    <property type="project" value="UniProtKB-KW"/>
</dbReference>
<dbReference type="InterPro" id="IPR006555">
    <property type="entry name" value="ATP-dep_Helicase_C"/>
</dbReference>
<keyword evidence="6" id="KW-0378">Hydrolase</keyword>
<dbReference type="EMBL" id="RKMG01000005">
    <property type="protein sequence ID" value="RPA61258.1"/>
    <property type="molecule type" value="Genomic_DNA"/>
</dbReference>
<evidence type="ECO:0000256" key="9">
    <source>
        <dbReference type="ARBA" id="ARBA00022932"/>
    </source>
</evidence>
<keyword evidence="5" id="KW-0547">Nucleotide-binding</keyword>
<dbReference type="FunFam" id="3.30.420.10:FF:000045">
    <property type="entry name" value="3'-5' exonuclease DinG"/>
    <property type="match status" value="1"/>
</dbReference>
<evidence type="ECO:0000256" key="1">
    <source>
        <dbReference type="ARBA" id="ARBA00022679"/>
    </source>
</evidence>
<dbReference type="PROSITE" id="PS51193">
    <property type="entry name" value="HELICASE_ATP_BIND_2"/>
    <property type="match status" value="1"/>
</dbReference>
<evidence type="ECO:0000313" key="13">
    <source>
        <dbReference type="Proteomes" id="UP000273977"/>
    </source>
</evidence>
<dbReference type="GO" id="GO:0045004">
    <property type="term" value="P:DNA replication proofreading"/>
    <property type="evidence" value="ECO:0007669"/>
    <property type="project" value="TreeGrafter"/>
</dbReference>
<keyword evidence="1" id="KW-0808">Transferase</keyword>
<evidence type="ECO:0000256" key="4">
    <source>
        <dbReference type="ARBA" id="ARBA00022722"/>
    </source>
</evidence>
<keyword evidence="9" id="KW-0239">DNA-directed DNA polymerase</keyword>
<evidence type="ECO:0000256" key="3">
    <source>
        <dbReference type="ARBA" id="ARBA00022705"/>
    </source>
</evidence>
<sequence>MTTTYAVLDLETTGSTYDNGDRIIQIGVAFVRDGQIVDRFATDIFPYQDIPREITKLTGITNDQVKLAPPFEDIAAELWDMLADTVIVAHNIGFDYKFLDKSFQAQGFPAMTHDRVDTVEMIRTLYPTAESYKLSEFCQHHGIVLENAHTAVDDAMATAEVLLMSMHKIQQMPRELFDQLRPFAHYFIGQTGAYMAKWFDESTDHRQDFEYIAPFVVSEHQANFQIFPDKFGDKKAVRMHLANTKADDSDQASIVTSNNGVTLSTLQQSMVDEVGPFFHATGDPSVHPDTNKFAFLTANAGVGKSLAYMMSALSAVEAEKTKQIQDGRVIVSTSTVILQHQFLDKTVNLATTLLGKPLKVVVLKGQSHFIQLTRFQKFLAYLKSHPEIALKRDVLISVAVLVWLGETQTGDLHELNSGLNNEVYWQNMNRFSTESHNDEIQRWGDYAFYERHVREAKDADVVVLNHAYLVYHYHDLVAEGIMTEHSKVIIDECHQLPETVHQQATRTVQTKDVEEALTTIERLIHRIMDKVVTNNVKVHAVDQLFQVEKNLQAAWAGLDKFIDCLADEYQTKSYYQQKAQANAYYISHEYYMIAKWREALRKSLKAMEKMVHPLKVIVGQLYHMDLYTKRIYQQLLNQIYQFDYQLKTWLVASEANPDYYAELDVHFGKQNTTATIQRKLYSSKDHLARIFNAIPSQTLLVSASIEIVGAKHIISNLFGIDHFQWFSFMEASYQQQLALSQPNQIKGYYIKDYLSIDKYNEHQAATMIADVIEEVWANKAKIHKIQVFFQSRALLQAVQHELKRRFSRMVYGQVIVQNHQRNLDRLARQFEQSQRAILLALASFQEGIHLNTKTDAFIMTRLPFSAPDTPDELAKQDYLKSIGDQYFDDVALPNMLMNLTQIFGRMAATVNEASIFISLDHRLEKASYADQIQAIMPEALTMDWIDLKDLRHLD</sequence>
<accession>A0A3N4GHS5</accession>
<dbReference type="InterPro" id="IPR014013">
    <property type="entry name" value="Helic_SF1/SF2_ATP-bd_DinG/Rad3"/>
</dbReference>
<keyword evidence="7" id="KW-0269">Exonuclease</keyword>
<dbReference type="InterPro" id="IPR027417">
    <property type="entry name" value="P-loop_NTPase"/>
</dbReference>
<keyword evidence="4" id="KW-0540">Nuclease</keyword>
<dbReference type="AlphaFoldDB" id="A0A3N4GHS5"/>
<evidence type="ECO:0000256" key="6">
    <source>
        <dbReference type="ARBA" id="ARBA00022801"/>
    </source>
</evidence>
<dbReference type="PANTHER" id="PTHR30231:SF41">
    <property type="entry name" value="DNA POLYMERASE III SUBUNIT EPSILON"/>
    <property type="match status" value="1"/>
</dbReference>
<evidence type="ECO:0000313" key="12">
    <source>
        <dbReference type="EMBL" id="RPA61258.1"/>
    </source>
</evidence>
<dbReference type="PANTHER" id="PTHR30231">
    <property type="entry name" value="DNA POLYMERASE III SUBUNIT EPSILON"/>
    <property type="match status" value="1"/>
</dbReference>
<name>A0A3N4GHS5_9LACT</name>
<keyword evidence="13" id="KW-1185">Reference proteome</keyword>
<dbReference type="GO" id="GO:0016818">
    <property type="term" value="F:hydrolase activity, acting on acid anhydrides, in phosphorus-containing anhydrides"/>
    <property type="evidence" value="ECO:0007669"/>
    <property type="project" value="InterPro"/>
</dbReference>
<protein>
    <recommendedName>
        <fullName evidence="10">DNA polymerase III polC-type</fullName>
    </recommendedName>
</protein>
<proteinExistence type="predicted"/>
<evidence type="ECO:0000256" key="2">
    <source>
        <dbReference type="ARBA" id="ARBA00022695"/>
    </source>
</evidence>
<keyword evidence="3" id="KW-0235">DNA replication</keyword>
<dbReference type="SUPFAM" id="SSF53098">
    <property type="entry name" value="Ribonuclease H-like"/>
    <property type="match status" value="1"/>
</dbReference>
<dbReference type="SUPFAM" id="SSF52540">
    <property type="entry name" value="P-loop containing nucleoside triphosphate hydrolases"/>
    <property type="match status" value="1"/>
</dbReference>
<comment type="caution">
    <text evidence="12">The sequence shown here is derived from an EMBL/GenBank/DDBJ whole genome shotgun (WGS) entry which is preliminary data.</text>
</comment>
<evidence type="ECO:0000256" key="8">
    <source>
        <dbReference type="ARBA" id="ARBA00022840"/>
    </source>
</evidence>
<dbReference type="CDD" id="cd06127">
    <property type="entry name" value="DEDDh"/>
    <property type="match status" value="1"/>
</dbReference>
<dbReference type="RefSeq" id="WP_123779464.1">
    <property type="nucleotide sequence ID" value="NZ_RKMG01000005.1"/>
</dbReference>
<dbReference type="GO" id="GO:0008408">
    <property type="term" value="F:3'-5' exonuclease activity"/>
    <property type="evidence" value="ECO:0007669"/>
    <property type="project" value="TreeGrafter"/>
</dbReference>
<dbReference type="SMART" id="SM00491">
    <property type="entry name" value="HELICc2"/>
    <property type="match status" value="1"/>
</dbReference>
<evidence type="ECO:0000259" key="11">
    <source>
        <dbReference type="PROSITE" id="PS51193"/>
    </source>
</evidence>
<dbReference type="Pfam" id="PF00929">
    <property type="entry name" value="RNase_T"/>
    <property type="match status" value="1"/>
</dbReference>
<dbReference type="NCBIfam" id="TIGR00573">
    <property type="entry name" value="dnaq"/>
    <property type="match status" value="1"/>
</dbReference>
<evidence type="ECO:0000256" key="5">
    <source>
        <dbReference type="ARBA" id="ARBA00022741"/>
    </source>
</evidence>
<gene>
    <name evidence="12" type="ORF">EF384_02445</name>
</gene>
<dbReference type="SMART" id="SM00479">
    <property type="entry name" value="EXOIII"/>
    <property type="match status" value="1"/>
</dbReference>
<dbReference type="GO" id="GO:0005524">
    <property type="term" value="F:ATP binding"/>
    <property type="evidence" value="ECO:0007669"/>
    <property type="project" value="UniProtKB-KW"/>
</dbReference>
<dbReference type="Pfam" id="PF13307">
    <property type="entry name" value="Helicase_C_2"/>
    <property type="match status" value="1"/>
</dbReference>